<dbReference type="Pfam" id="PF13516">
    <property type="entry name" value="LRR_6"/>
    <property type="match status" value="1"/>
</dbReference>
<dbReference type="InterPro" id="IPR001810">
    <property type="entry name" value="F-box_dom"/>
</dbReference>
<dbReference type="EMBL" id="UZAN01046882">
    <property type="protein sequence ID" value="VDP84726.1"/>
    <property type="molecule type" value="Genomic_DNA"/>
</dbReference>
<dbReference type="GO" id="GO:0019005">
    <property type="term" value="C:SCF ubiquitin ligase complex"/>
    <property type="evidence" value="ECO:0007669"/>
    <property type="project" value="TreeGrafter"/>
</dbReference>
<dbReference type="InterPro" id="IPR006553">
    <property type="entry name" value="Leu-rich_rpt_Cys-con_subtyp"/>
</dbReference>
<accession>A0A183AQ42</accession>
<dbReference type="Pfam" id="PF12937">
    <property type="entry name" value="F-box-like"/>
    <property type="match status" value="1"/>
</dbReference>
<keyword evidence="1" id="KW-0833">Ubl conjugation pathway</keyword>
<dbReference type="GO" id="GO:0031146">
    <property type="term" value="P:SCF-dependent proteasomal ubiquitin-dependent protein catabolic process"/>
    <property type="evidence" value="ECO:0007669"/>
    <property type="project" value="TreeGrafter"/>
</dbReference>
<dbReference type="InterPro" id="IPR032675">
    <property type="entry name" value="LRR_dom_sf"/>
</dbReference>
<dbReference type="SUPFAM" id="SSF52047">
    <property type="entry name" value="RNI-like"/>
    <property type="match status" value="1"/>
</dbReference>
<reference evidence="3 4" key="2">
    <citation type="submission" date="2018-11" db="EMBL/GenBank/DDBJ databases">
        <authorList>
            <consortium name="Pathogen Informatics"/>
        </authorList>
    </citation>
    <scope>NUCLEOTIDE SEQUENCE [LARGE SCALE GENOMIC DNA]</scope>
    <source>
        <strain evidence="3 4">Egypt</strain>
    </source>
</reference>
<dbReference type="PROSITE" id="PS50181">
    <property type="entry name" value="FBOX"/>
    <property type="match status" value="1"/>
</dbReference>
<evidence type="ECO:0000313" key="5">
    <source>
        <dbReference type="WBParaSite" id="ECPE_0000910501-mRNA-1"/>
    </source>
</evidence>
<gene>
    <name evidence="3" type="ORF">ECPE_LOCUS9077</name>
</gene>
<evidence type="ECO:0000313" key="3">
    <source>
        <dbReference type="EMBL" id="VDP84726.1"/>
    </source>
</evidence>
<dbReference type="OrthoDB" id="10257471at2759"/>
<protein>
    <submittedName>
        <fullName evidence="5">F-box domain-containing protein</fullName>
    </submittedName>
</protein>
<dbReference type="SMART" id="SM00367">
    <property type="entry name" value="LRR_CC"/>
    <property type="match status" value="3"/>
</dbReference>
<keyword evidence="4" id="KW-1185">Reference proteome</keyword>
<dbReference type="Gene3D" id="3.80.10.10">
    <property type="entry name" value="Ribonuclease Inhibitor"/>
    <property type="match status" value="2"/>
</dbReference>
<feature type="domain" description="F-box" evidence="2">
    <location>
        <begin position="50"/>
        <end position="97"/>
    </location>
</feature>
<evidence type="ECO:0000313" key="4">
    <source>
        <dbReference type="Proteomes" id="UP000272942"/>
    </source>
</evidence>
<evidence type="ECO:0000259" key="2">
    <source>
        <dbReference type="PROSITE" id="PS50181"/>
    </source>
</evidence>
<proteinExistence type="predicted"/>
<dbReference type="PANTHER" id="PTHR13318">
    <property type="entry name" value="PARTNER OF PAIRED, ISOFORM B-RELATED"/>
    <property type="match status" value="1"/>
</dbReference>
<dbReference type="InterPro" id="IPR001611">
    <property type="entry name" value="Leu-rich_rpt"/>
</dbReference>
<dbReference type="WBParaSite" id="ECPE_0000910501-mRNA-1">
    <property type="protein sequence ID" value="ECPE_0000910501-mRNA-1"/>
    <property type="gene ID" value="ECPE_0000910501"/>
</dbReference>
<dbReference type="AlphaFoldDB" id="A0A183AQ42"/>
<reference evidence="5" key="1">
    <citation type="submission" date="2016-06" db="UniProtKB">
        <authorList>
            <consortium name="WormBaseParasite"/>
        </authorList>
    </citation>
    <scope>IDENTIFICATION</scope>
</reference>
<sequence length="489" mass="54849">MSSAHANDSSDPSQTVQTSSSLIPQWVSDAREVQSASNFSLSDINAPGENIWVDEVPPELWIKIFHLLPQSDLLFHVPQVCRAWYQVSRSPILRTRLVLRRDVPPDVLYEQFKTRPLMRLFHCTAMESAGSALVSAIQLSTSLQCLNIGFCKLSEELLDTLSTHLPPTLVHLNVEGIKTIGLHFISNLVTRCPKLEALNLSHCVAVCNQCVRLLCDTLTTLRRLNLDGALWFTDEALQYLADSCRTPGNSGIGDFLRRLSETNKELEKCLNVRILTHTEEYPNDTENPLGLHVLWFSFCDNFTNVTVKPIRDLTGLTALTLRKAKGVTSDGWKDLFVLESGSPNLSLQWLEHVDLSEAPDVNDAVVSCLCKCCGSRLRSLALNWCWCVSDNGLETIVTECPMMRHLSLIGNHTINGRALSFIPTSQPLMNVVNLTQCNRVIDSILEDLVQQMPHLHVFDYSGEPVGNELKDFCHYDLWRSLRKVPICAD</sequence>
<dbReference type="SUPFAM" id="SSF81383">
    <property type="entry name" value="F-box domain"/>
    <property type="match status" value="1"/>
</dbReference>
<name>A0A183AQ42_9TREM</name>
<organism evidence="5">
    <name type="scientific">Echinostoma caproni</name>
    <dbReference type="NCBI Taxonomy" id="27848"/>
    <lineage>
        <taxon>Eukaryota</taxon>
        <taxon>Metazoa</taxon>
        <taxon>Spiralia</taxon>
        <taxon>Lophotrochozoa</taxon>
        <taxon>Platyhelminthes</taxon>
        <taxon>Trematoda</taxon>
        <taxon>Digenea</taxon>
        <taxon>Plagiorchiida</taxon>
        <taxon>Echinostomata</taxon>
        <taxon>Echinostomatoidea</taxon>
        <taxon>Echinostomatidae</taxon>
        <taxon>Echinostoma</taxon>
    </lineage>
</organism>
<evidence type="ECO:0000256" key="1">
    <source>
        <dbReference type="ARBA" id="ARBA00022786"/>
    </source>
</evidence>
<dbReference type="Proteomes" id="UP000272942">
    <property type="component" value="Unassembled WGS sequence"/>
</dbReference>
<dbReference type="InterPro" id="IPR036047">
    <property type="entry name" value="F-box-like_dom_sf"/>
</dbReference>